<evidence type="ECO:0000313" key="2">
    <source>
        <dbReference type="Proteomes" id="UP000255303"/>
    </source>
</evidence>
<dbReference type="Gene3D" id="3.30.565.10">
    <property type="entry name" value="Histidine kinase-like ATPase, C-terminal domain"/>
    <property type="match status" value="1"/>
</dbReference>
<sequence>MATARSFGNYDLAAALADLIDNSIKAKASRVDISFEPEESDVVVRIRDDGTGMDLETLKIAMRPASANPQDEREPDDLGRFGWGLLGTGQGLRRIW</sequence>
<dbReference type="AlphaFoldDB" id="A0A379JRE2"/>
<reference evidence="1 2" key="1">
    <citation type="submission" date="2018-06" db="EMBL/GenBank/DDBJ databases">
        <authorList>
            <consortium name="Pathogen Informatics"/>
            <person name="Doyle S."/>
        </authorList>
    </citation>
    <scope>NUCLEOTIDE SEQUENCE [LARGE SCALE GENOMIC DNA]</scope>
    <source>
        <strain evidence="1 2">NCTC10692</strain>
    </source>
</reference>
<accession>A0A379JRE2</accession>
<dbReference type="Pfam" id="PF13589">
    <property type="entry name" value="HATPase_c_3"/>
    <property type="match status" value="1"/>
</dbReference>
<organism evidence="1 2">
    <name type="scientific">Ectopseudomonas oleovorans</name>
    <name type="common">Pseudomonas oleovorans</name>
    <dbReference type="NCBI Taxonomy" id="301"/>
    <lineage>
        <taxon>Bacteria</taxon>
        <taxon>Pseudomonadati</taxon>
        <taxon>Pseudomonadota</taxon>
        <taxon>Gammaproteobacteria</taxon>
        <taxon>Pseudomonadales</taxon>
        <taxon>Pseudomonadaceae</taxon>
        <taxon>Ectopseudomonas</taxon>
    </lineage>
</organism>
<dbReference type="SUPFAM" id="SSF55874">
    <property type="entry name" value="ATPase domain of HSP90 chaperone/DNA topoisomerase II/histidine kinase"/>
    <property type="match status" value="1"/>
</dbReference>
<dbReference type="Proteomes" id="UP000255303">
    <property type="component" value="Unassembled WGS sequence"/>
</dbReference>
<gene>
    <name evidence="1" type="ORF">NCTC10692_01445</name>
</gene>
<dbReference type="RefSeq" id="WP_125835804.1">
    <property type="nucleotide sequence ID" value="NZ_FNZC01000048.1"/>
</dbReference>
<protein>
    <submittedName>
        <fullName evidence="1">DNA mismatch repair protein</fullName>
    </submittedName>
</protein>
<dbReference type="EMBL" id="UGUV01000002">
    <property type="protein sequence ID" value="SUD51010.1"/>
    <property type="molecule type" value="Genomic_DNA"/>
</dbReference>
<proteinExistence type="predicted"/>
<dbReference type="InterPro" id="IPR036890">
    <property type="entry name" value="HATPase_C_sf"/>
</dbReference>
<evidence type="ECO:0000313" key="1">
    <source>
        <dbReference type="EMBL" id="SUD51010.1"/>
    </source>
</evidence>
<name>A0A379JRE2_ECTOL</name>